<name>A0A8T0FZM3_ARGBR</name>
<dbReference type="Proteomes" id="UP000807504">
    <property type="component" value="Unassembled WGS sequence"/>
</dbReference>
<reference evidence="3" key="2">
    <citation type="submission" date="2020-06" db="EMBL/GenBank/DDBJ databases">
        <authorList>
            <person name="Sheffer M."/>
        </authorList>
    </citation>
    <scope>NUCLEOTIDE SEQUENCE</scope>
</reference>
<keyword evidence="4" id="KW-1185">Reference proteome</keyword>
<dbReference type="AlphaFoldDB" id="A0A8T0FZM3"/>
<comment type="caution">
    <text evidence="3">The sequence shown here is derived from an EMBL/GenBank/DDBJ whole genome shotgun (WGS) entry which is preliminary data.</text>
</comment>
<accession>A0A8T0FZM3</accession>
<feature type="region of interest" description="Disordered" evidence="1">
    <location>
        <begin position="36"/>
        <end position="123"/>
    </location>
</feature>
<evidence type="ECO:0000256" key="1">
    <source>
        <dbReference type="SAM" id="MobiDB-lite"/>
    </source>
</evidence>
<sequence length="363" mass="41247">MPHSAVVRTDKETTKVRMGFNASLKGKSCKSLNDCLTPGEPLNGTLDWEETPYPKRYDKDKQRSEKDEHEHSTRSEQNRERRWDGRERGINSRSRGGSSFVSNTDQSAVISGGSVRYESSRDHGGGNRFGAYEHLEHSNVHSGAAISSGVGAYRNKPSDNTSCSEVEVKLGHLRPKDEDSEVYVKLSLRKTLGKTTLSREELKALIIEIVGVLDSRPLTYVFSDFQEPVPLTPAHLLLGRRVNSLPPASLTIYTNLSSKKIVIKSFNYRGRLKNHFWKKRLKEYLLMLRSTHYVKPTDKVRGFKVDEIILIDGDKLPRQFWKLEKIVAVFPGKDGKVRSCQVKTNISVIKRNIKLLYNLEMDE</sequence>
<dbReference type="Pfam" id="PF18701">
    <property type="entry name" value="DUF5641"/>
    <property type="match status" value="1"/>
</dbReference>
<protein>
    <recommendedName>
        <fullName evidence="2">DUF5641 domain-containing protein</fullName>
    </recommendedName>
</protein>
<proteinExistence type="predicted"/>
<evidence type="ECO:0000313" key="3">
    <source>
        <dbReference type="EMBL" id="KAF8795705.1"/>
    </source>
</evidence>
<dbReference type="InterPro" id="IPR040676">
    <property type="entry name" value="DUF5641"/>
</dbReference>
<organism evidence="3 4">
    <name type="scientific">Argiope bruennichi</name>
    <name type="common">Wasp spider</name>
    <name type="synonym">Aranea bruennichi</name>
    <dbReference type="NCBI Taxonomy" id="94029"/>
    <lineage>
        <taxon>Eukaryota</taxon>
        <taxon>Metazoa</taxon>
        <taxon>Ecdysozoa</taxon>
        <taxon>Arthropoda</taxon>
        <taxon>Chelicerata</taxon>
        <taxon>Arachnida</taxon>
        <taxon>Araneae</taxon>
        <taxon>Araneomorphae</taxon>
        <taxon>Entelegynae</taxon>
        <taxon>Araneoidea</taxon>
        <taxon>Araneidae</taxon>
        <taxon>Argiope</taxon>
    </lineage>
</organism>
<dbReference type="EMBL" id="JABXBU010000001">
    <property type="protein sequence ID" value="KAF8795705.1"/>
    <property type="molecule type" value="Genomic_DNA"/>
</dbReference>
<reference evidence="3" key="1">
    <citation type="journal article" date="2020" name="bioRxiv">
        <title>Chromosome-level reference genome of the European wasp spider Argiope bruennichi: a resource for studies on range expansion and evolutionary adaptation.</title>
        <authorList>
            <person name="Sheffer M.M."/>
            <person name="Hoppe A."/>
            <person name="Krehenwinkel H."/>
            <person name="Uhl G."/>
            <person name="Kuss A.W."/>
            <person name="Jensen L."/>
            <person name="Jensen C."/>
            <person name="Gillespie R.G."/>
            <person name="Hoff K.J."/>
            <person name="Prost S."/>
        </authorList>
    </citation>
    <scope>NUCLEOTIDE SEQUENCE</scope>
</reference>
<feature type="domain" description="DUF5641" evidence="2">
    <location>
        <begin position="268"/>
        <end position="357"/>
    </location>
</feature>
<dbReference type="PANTHER" id="PTHR47331:SF1">
    <property type="entry name" value="GAG-LIKE PROTEIN"/>
    <property type="match status" value="1"/>
</dbReference>
<evidence type="ECO:0000313" key="4">
    <source>
        <dbReference type="Proteomes" id="UP000807504"/>
    </source>
</evidence>
<feature type="compositionally biased region" description="Polar residues" evidence="1">
    <location>
        <begin position="100"/>
        <end position="109"/>
    </location>
</feature>
<feature type="compositionally biased region" description="Basic and acidic residues" evidence="1">
    <location>
        <begin position="52"/>
        <end position="90"/>
    </location>
</feature>
<gene>
    <name evidence="3" type="ORF">HNY73_000172</name>
</gene>
<dbReference type="PANTHER" id="PTHR47331">
    <property type="entry name" value="PHD-TYPE DOMAIN-CONTAINING PROTEIN"/>
    <property type="match status" value="1"/>
</dbReference>
<evidence type="ECO:0000259" key="2">
    <source>
        <dbReference type="Pfam" id="PF18701"/>
    </source>
</evidence>